<dbReference type="Proteomes" id="UP000269198">
    <property type="component" value="Unassembled WGS sequence"/>
</dbReference>
<sequence length="77" mass="8584">MTLPVGESKRNNEWLGGARPNDMAEAERLRPVETPHTTRWGPLDHLIPLSARGERMNRPRAGNRRAVGNGPVGFSRD</sequence>
<comment type="caution">
    <text evidence="2">The sequence shown here is derived from an EMBL/GenBank/DDBJ whole genome shotgun (WGS) entry which is preliminary data.</text>
</comment>
<feature type="region of interest" description="Disordered" evidence="1">
    <location>
        <begin position="1"/>
        <end position="77"/>
    </location>
</feature>
<dbReference type="EMBL" id="RJMB01000027">
    <property type="protein sequence ID" value="RNL82046.1"/>
    <property type="molecule type" value="Genomic_DNA"/>
</dbReference>
<organism evidence="2 3">
    <name type="scientific">Halostreptopolyspora alba</name>
    <dbReference type="NCBI Taxonomy" id="2487137"/>
    <lineage>
        <taxon>Bacteria</taxon>
        <taxon>Bacillati</taxon>
        <taxon>Actinomycetota</taxon>
        <taxon>Actinomycetes</taxon>
        <taxon>Streptosporangiales</taxon>
        <taxon>Nocardiopsidaceae</taxon>
        <taxon>Halostreptopolyspora</taxon>
    </lineage>
</organism>
<proteinExistence type="predicted"/>
<evidence type="ECO:0000313" key="2">
    <source>
        <dbReference type="EMBL" id="RNL82046.1"/>
    </source>
</evidence>
<gene>
    <name evidence="2" type="ORF">EFW17_20810</name>
</gene>
<accession>A0A3N0E2K2</accession>
<dbReference type="AlphaFoldDB" id="A0A3N0E2K2"/>
<name>A0A3N0E2K2_9ACTN</name>
<keyword evidence="3" id="KW-1185">Reference proteome</keyword>
<evidence type="ECO:0000256" key="1">
    <source>
        <dbReference type="SAM" id="MobiDB-lite"/>
    </source>
</evidence>
<protein>
    <submittedName>
        <fullName evidence="2">Uncharacterized protein</fullName>
    </submittedName>
</protein>
<evidence type="ECO:0000313" key="3">
    <source>
        <dbReference type="Proteomes" id="UP000269198"/>
    </source>
</evidence>
<reference evidence="2 3" key="1">
    <citation type="submission" date="2018-11" db="EMBL/GenBank/DDBJ databases">
        <title>The genome draft of YIM 96095.</title>
        <authorList>
            <person name="Tang S.-K."/>
            <person name="Chunyu W.-X."/>
            <person name="Feng Y.-Z."/>
        </authorList>
    </citation>
    <scope>NUCLEOTIDE SEQUENCE [LARGE SCALE GENOMIC DNA]</scope>
    <source>
        <strain evidence="2 3">YIM 96095</strain>
    </source>
</reference>